<protein>
    <submittedName>
        <fullName evidence="1">Uncharacterized protein</fullName>
    </submittedName>
</protein>
<dbReference type="EMBL" id="MU006597">
    <property type="protein sequence ID" value="KAF2743495.1"/>
    <property type="molecule type" value="Genomic_DNA"/>
</dbReference>
<dbReference type="AlphaFoldDB" id="A0A6A6UZ90"/>
<evidence type="ECO:0000313" key="1">
    <source>
        <dbReference type="EMBL" id="KAF2743495.1"/>
    </source>
</evidence>
<accession>A0A6A6UZ90</accession>
<organism evidence="1 2">
    <name type="scientific">Sporormia fimetaria CBS 119925</name>
    <dbReference type="NCBI Taxonomy" id="1340428"/>
    <lineage>
        <taxon>Eukaryota</taxon>
        <taxon>Fungi</taxon>
        <taxon>Dikarya</taxon>
        <taxon>Ascomycota</taxon>
        <taxon>Pezizomycotina</taxon>
        <taxon>Dothideomycetes</taxon>
        <taxon>Pleosporomycetidae</taxon>
        <taxon>Pleosporales</taxon>
        <taxon>Sporormiaceae</taxon>
        <taxon>Sporormia</taxon>
    </lineage>
</organism>
<dbReference type="Proteomes" id="UP000799440">
    <property type="component" value="Unassembled WGS sequence"/>
</dbReference>
<keyword evidence="2" id="KW-1185">Reference proteome</keyword>
<reference evidence="1" key="1">
    <citation type="journal article" date="2020" name="Stud. Mycol.">
        <title>101 Dothideomycetes genomes: a test case for predicting lifestyles and emergence of pathogens.</title>
        <authorList>
            <person name="Haridas S."/>
            <person name="Albert R."/>
            <person name="Binder M."/>
            <person name="Bloem J."/>
            <person name="Labutti K."/>
            <person name="Salamov A."/>
            <person name="Andreopoulos B."/>
            <person name="Baker S."/>
            <person name="Barry K."/>
            <person name="Bills G."/>
            <person name="Bluhm B."/>
            <person name="Cannon C."/>
            <person name="Castanera R."/>
            <person name="Culley D."/>
            <person name="Daum C."/>
            <person name="Ezra D."/>
            <person name="Gonzalez J."/>
            <person name="Henrissat B."/>
            <person name="Kuo A."/>
            <person name="Liang C."/>
            <person name="Lipzen A."/>
            <person name="Lutzoni F."/>
            <person name="Magnuson J."/>
            <person name="Mondo S."/>
            <person name="Nolan M."/>
            <person name="Ohm R."/>
            <person name="Pangilinan J."/>
            <person name="Park H.-J."/>
            <person name="Ramirez L."/>
            <person name="Alfaro M."/>
            <person name="Sun H."/>
            <person name="Tritt A."/>
            <person name="Yoshinaga Y."/>
            <person name="Zwiers L.-H."/>
            <person name="Turgeon B."/>
            <person name="Goodwin S."/>
            <person name="Spatafora J."/>
            <person name="Crous P."/>
            <person name="Grigoriev I."/>
        </authorList>
    </citation>
    <scope>NUCLEOTIDE SEQUENCE</scope>
    <source>
        <strain evidence="1">CBS 119925</strain>
    </source>
</reference>
<feature type="non-terminal residue" evidence="1">
    <location>
        <position position="1"/>
    </location>
</feature>
<dbReference type="OrthoDB" id="4487429at2759"/>
<evidence type="ECO:0000313" key="2">
    <source>
        <dbReference type="Proteomes" id="UP000799440"/>
    </source>
</evidence>
<feature type="non-terminal residue" evidence="1">
    <location>
        <position position="101"/>
    </location>
</feature>
<proteinExistence type="predicted"/>
<sequence length="101" mass="11490">RLSHQASSDLHQDTLKPDQQWFDADGTPLFYSAWSARPSRLSPEPGMRSQVLDHGSRVACWPSSGGVYIKYADVVDMLFLDLDRFHDTPRQFNQTAEDAFC</sequence>
<gene>
    <name evidence="1" type="ORF">M011DRAFT_377348</name>
</gene>
<name>A0A6A6UZ90_9PLEO</name>